<dbReference type="Proteomes" id="UP000250321">
    <property type="component" value="Unassembled WGS sequence"/>
</dbReference>
<organism evidence="2 3">
    <name type="scientific">Prunus yedoensis var. nudiflora</name>
    <dbReference type="NCBI Taxonomy" id="2094558"/>
    <lineage>
        <taxon>Eukaryota</taxon>
        <taxon>Viridiplantae</taxon>
        <taxon>Streptophyta</taxon>
        <taxon>Embryophyta</taxon>
        <taxon>Tracheophyta</taxon>
        <taxon>Spermatophyta</taxon>
        <taxon>Magnoliopsida</taxon>
        <taxon>eudicotyledons</taxon>
        <taxon>Gunneridae</taxon>
        <taxon>Pentapetalae</taxon>
        <taxon>rosids</taxon>
        <taxon>fabids</taxon>
        <taxon>Rosales</taxon>
        <taxon>Rosaceae</taxon>
        <taxon>Amygdaloideae</taxon>
        <taxon>Amygdaleae</taxon>
        <taxon>Prunus</taxon>
    </lineage>
</organism>
<feature type="compositionally biased region" description="Polar residues" evidence="1">
    <location>
        <begin position="53"/>
        <end position="64"/>
    </location>
</feature>
<name>A0A315B1E3_PRUYE</name>
<dbReference type="AlphaFoldDB" id="A0A315B1E3"/>
<protein>
    <submittedName>
        <fullName evidence="2">NAC domain-containing protein 90</fullName>
    </submittedName>
</protein>
<feature type="compositionally biased region" description="Polar residues" evidence="1">
    <location>
        <begin position="33"/>
        <end position="43"/>
    </location>
</feature>
<keyword evidence="3" id="KW-1185">Reference proteome</keyword>
<evidence type="ECO:0000313" key="2">
    <source>
        <dbReference type="EMBL" id="PQQ20156.1"/>
    </source>
</evidence>
<gene>
    <name evidence="2" type="ORF">Pyn_05146</name>
</gene>
<dbReference type="OrthoDB" id="1750383at2759"/>
<reference evidence="2 3" key="1">
    <citation type="submission" date="2018-02" db="EMBL/GenBank/DDBJ databases">
        <title>Draft genome of wild Prunus yedoensis var. nudiflora.</title>
        <authorList>
            <person name="Baek S."/>
            <person name="Kim J.-H."/>
            <person name="Choi K."/>
            <person name="Kim G.-B."/>
            <person name="Cho A."/>
            <person name="Jang H."/>
            <person name="Shin C.-H."/>
            <person name="Yu H.-J."/>
            <person name="Mun J.-H."/>
        </authorList>
    </citation>
    <scope>NUCLEOTIDE SEQUENCE [LARGE SCALE GENOMIC DNA]</scope>
    <source>
        <strain evidence="3">cv. Jeju island</strain>
        <tissue evidence="2">Leaf</tissue>
    </source>
</reference>
<evidence type="ECO:0000313" key="3">
    <source>
        <dbReference type="Proteomes" id="UP000250321"/>
    </source>
</evidence>
<dbReference type="EMBL" id="PJQY01000043">
    <property type="protein sequence ID" value="PQQ20156.1"/>
    <property type="molecule type" value="Genomic_DNA"/>
</dbReference>
<proteinExistence type="predicted"/>
<comment type="caution">
    <text evidence="2">The sequence shown here is derived from an EMBL/GenBank/DDBJ whole genome shotgun (WGS) entry which is preliminary data.</text>
</comment>
<evidence type="ECO:0000256" key="1">
    <source>
        <dbReference type="SAM" id="MobiDB-lite"/>
    </source>
</evidence>
<feature type="region of interest" description="Disordered" evidence="1">
    <location>
        <begin position="32"/>
        <end position="103"/>
    </location>
</feature>
<accession>A0A315B1E3</accession>
<sequence>MQLRHEFSLCRVYKKSKCLRAFDRRPLGVEIMSNPSLNLNQTAAAHEGAGHQDQGSTSHSSNPLMGSDQRRNSSSPESSSSGDHHGPQPPSQPAGETGTLPMVIDNNEALWDLEQLMINNNWL</sequence>